<evidence type="ECO:0000313" key="10">
    <source>
        <dbReference type="Proteomes" id="UP001432322"/>
    </source>
</evidence>
<dbReference type="Pfam" id="PF02229">
    <property type="entry name" value="PC4"/>
    <property type="match status" value="1"/>
</dbReference>
<comment type="subcellular location">
    <subcellularLocation>
        <location evidence="1">Nucleus</location>
    </subcellularLocation>
</comment>
<keyword evidence="10" id="KW-1185">Reference proteome</keyword>
<evidence type="ECO:0000256" key="1">
    <source>
        <dbReference type="ARBA" id="ARBA00004123"/>
    </source>
</evidence>
<sequence length="126" mass="14200">MSDSDSEQKKPKKADKKKQKRERLDSSSDEGVNDPMPVKKKVKGADGGESSRIKTKDGNELIEIGKMKFASVSSFKGQTYVDIREFYMDKSSGEMKPGKKGISLNREQYANFKKIMAEIDEKLEKA</sequence>
<feature type="compositionally biased region" description="Basic and acidic residues" evidence="7">
    <location>
        <begin position="43"/>
        <end position="57"/>
    </location>
</feature>
<dbReference type="GO" id="GO:0060261">
    <property type="term" value="P:positive regulation of transcription initiation by RNA polymerase II"/>
    <property type="evidence" value="ECO:0007669"/>
    <property type="project" value="InterPro"/>
</dbReference>
<accession>A0AAV5VSG1</accession>
<dbReference type="EMBL" id="BTSY01000004">
    <property type="protein sequence ID" value="GMT22627.1"/>
    <property type="molecule type" value="Genomic_DNA"/>
</dbReference>
<comment type="similarity">
    <text evidence="2">Belongs to the transcriptional coactivator PC4 family.</text>
</comment>
<comment type="caution">
    <text evidence="9">The sequence shown here is derived from an EMBL/GenBank/DDBJ whole genome shotgun (WGS) entry which is preliminary data.</text>
</comment>
<dbReference type="GO" id="GO:0003713">
    <property type="term" value="F:transcription coactivator activity"/>
    <property type="evidence" value="ECO:0007669"/>
    <property type="project" value="InterPro"/>
</dbReference>
<evidence type="ECO:0000256" key="4">
    <source>
        <dbReference type="ARBA" id="ARBA00023125"/>
    </source>
</evidence>
<evidence type="ECO:0000256" key="2">
    <source>
        <dbReference type="ARBA" id="ARBA00009001"/>
    </source>
</evidence>
<evidence type="ECO:0000256" key="3">
    <source>
        <dbReference type="ARBA" id="ARBA00023015"/>
    </source>
</evidence>
<evidence type="ECO:0000256" key="5">
    <source>
        <dbReference type="ARBA" id="ARBA00023163"/>
    </source>
</evidence>
<reference evidence="9" key="1">
    <citation type="submission" date="2023-10" db="EMBL/GenBank/DDBJ databases">
        <title>Genome assembly of Pristionchus species.</title>
        <authorList>
            <person name="Yoshida K."/>
            <person name="Sommer R.J."/>
        </authorList>
    </citation>
    <scope>NUCLEOTIDE SEQUENCE</scope>
    <source>
        <strain evidence="9">RS5133</strain>
    </source>
</reference>
<feature type="compositionally biased region" description="Basic residues" evidence="7">
    <location>
        <begin position="10"/>
        <end position="21"/>
    </location>
</feature>
<gene>
    <name evidence="9" type="ORF">PFISCL1PPCAC_13924</name>
</gene>
<feature type="region of interest" description="Disordered" evidence="7">
    <location>
        <begin position="1"/>
        <end position="57"/>
    </location>
</feature>
<proteinExistence type="inferred from homology"/>
<protein>
    <recommendedName>
        <fullName evidence="8">Transcriptional coactivator p15 (PC4) C-terminal domain-containing protein</fullName>
    </recommendedName>
</protein>
<keyword evidence="6" id="KW-0539">Nucleus</keyword>
<dbReference type="PANTHER" id="PTHR13215">
    <property type="entry name" value="RNA POLYMERASE II TRANSCRIPTIONAL COACTIVATOR"/>
    <property type="match status" value="1"/>
</dbReference>
<dbReference type="GO" id="GO:0005634">
    <property type="term" value="C:nucleus"/>
    <property type="evidence" value="ECO:0007669"/>
    <property type="project" value="UniProtKB-SubCell"/>
</dbReference>
<dbReference type="SUPFAM" id="SSF54447">
    <property type="entry name" value="ssDNA-binding transcriptional regulator domain"/>
    <property type="match status" value="1"/>
</dbReference>
<evidence type="ECO:0000313" key="9">
    <source>
        <dbReference type="EMBL" id="GMT22627.1"/>
    </source>
</evidence>
<evidence type="ECO:0000259" key="8">
    <source>
        <dbReference type="Pfam" id="PF02229"/>
    </source>
</evidence>
<dbReference type="InterPro" id="IPR003173">
    <property type="entry name" value="PC4_C"/>
</dbReference>
<dbReference type="InterPro" id="IPR009044">
    <property type="entry name" value="ssDNA-bd_transcriptional_reg"/>
</dbReference>
<dbReference type="Proteomes" id="UP001432322">
    <property type="component" value="Unassembled WGS sequence"/>
</dbReference>
<dbReference type="AlphaFoldDB" id="A0AAV5VSG1"/>
<feature type="domain" description="Transcriptional coactivator p15 (PC4) C-terminal" evidence="8">
    <location>
        <begin position="63"/>
        <end position="115"/>
    </location>
</feature>
<name>A0AAV5VSG1_9BILA</name>
<dbReference type="Gene3D" id="2.30.31.10">
    <property type="entry name" value="Transcriptional Coactivator Pc4, Chain A"/>
    <property type="match status" value="1"/>
</dbReference>
<organism evidence="9 10">
    <name type="scientific">Pristionchus fissidentatus</name>
    <dbReference type="NCBI Taxonomy" id="1538716"/>
    <lineage>
        <taxon>Eukaryota</taxon>
        <taxon>Metazoa</taxon>
        <taxon>Ecdysozoa</taxon>
        <taxon>Nematoda</taxon>
        <taxon>Chromadorea</taxon>
        <taxon>Rhabditida</taxon>
        <taxon>Rhabditina</taxon>
        <taxon>Diplogasteromorpha</taxon>
        <taxon>Diplogasteroidea</taxon>
        <taxon>Neodiplogasteridae</taxon>
        <taxon>Pristionchus</taxon>
    </lineage>
</organism>
<evidence type="ECO:0000256" key="6">
    <source>
        <dbReference type="ARBA" id="ARBA00023242"/>
    </source>
</evidence>
<dbReference type="GO" id="GO:0003677">
    <property type="term" value="F:DNA binding"/>
    <property type="evidence" value="ECO:0007669"/>
    <property type="project" value="UniProtKB-KW"/>
</dbReference>
<keyword evidence="3" id="KW-0805">Transcription regulation</keyword>
<dbReference type="InterPro" id="IPR045125">
    <property type="entry name" value="Sub1/Tcp4-like"/>
</dbReference>
<keyword evidence="5" id="KW-0804">Transcription</keyword>
<keyword evidence="4" id="KW-0238">DNA-binding</keyword>
<evidence type="ECO:0000256" key="7">
    <source>
        <dbReference type="SAM" id="MobiDB-lite"/>
    </source>
</evidence>